<dbReference type="AlphaFoldDB" id="A0A1N6Y7G3"/>
<dbReference type="InterPro" id="IPR052185">
    <property type="entry name" value="IPC_Synthase-Related"/>
</dbReference>
<dbReference type="GO" id="GO:0016020">
    <property type="term" value="C:membrane"/>
    <property type="evidence" value="ECO:0007669"/>
    <property type="project" value="UniProtKB-SubCell"/>
</dbReference>
<dbReference type="Proteomes" id="UP000541583">
    <property type="component" value="Unassembled WGS sequence"/>
</dbReference>
<dbReference type="Proteomes" id="UP000548326">
    <property type="component" value="Unassembled WGS sequence"/>
</dbReference>
<evidence type="ECO:0000259" key="6">
    <source>
        <dbReference type="Pfam" id="PF14378"/>
    </source>
</evidence>
<evidence type="ECO:0000256" key="2">
    <source>
        <dbReference type="ARBA" id="ARBA00022692"/>
    </source>
</evidence>
<evidence type="ECO:0000256" key="5">
    <source>
        <dbReference type="SAM" id="Phobius"/>
    </source>
</evidence>
<evidence type="ECO:0000313" key="9">
    <source>
        <dbReference type="Proteomes" id="UP000541583"/>
    </source>
</evidence>
<protein>
    <recommendedName>
        <fullName evidence="6">Inositolphosphotransferase Aur1/Ipt1 domain-containing protein</fullName>
    </recommendedName>
</protein>
<dbReference type="STRING" id="354630.SAMN05421821_10564"/>
<dbReference type="OrthoDB" id="629685at2"/>
<evidence type="ECO:0000256" key="1">
    <source>
        <dbReference type="ARBA" id="ARBA00004141"/>
    </source>
</evidence>
<feature type="transmembrane region" description="Helical" evidence="5">
    <location>
        <begin position="143"/>
        <end position="162"/>
    </location>
</feature>
<keyword evidence="9" id="KW-1185">Reference proteome</keyword>
<evidence type="ECO:0000313" key="8">
    <source>
        <dbReference type="EMBL" id="MBB6128951.1"/>
    </source>
</evidence>
<feature type="transmembrane region" description="Helical" evidence="5">
    <location>
        <begin position="264"/>
        <end position="284"/>
    </location>
</feature>
<feature type="domain" description="Inositolphosphotransferase Aur1/Ipt1" evidence="6">
    <location>
        <begin position="134"/>
        <end position="302"/>
    </location>
</feature>
<dbReference type="EMBL" id="JACHCB010000005">
    <property type="protein sequence ID" value="MBB6109648.1"/>
    <property type="molecule type" value="Genomic_DNA"/>
</dbReference>
<feature type="transmembrane region" description="Helical" evidence="5">
    <location>
        <begin position="290"/>
        <end position="308"/>
    </location>
</feature>
<comment type="caution">
    <text evidence="8">The sequence shown here is derived from an EMBL/GenBank/DDBJ whole genome shotgun (WGS) entry which is preliminary data.</text>
</comment>
<feature type="transmembrane region" description="Helical" evidence="5">
    <location>
        <begin position="30"/>
        <end position="48"/>
    </location>
</feature>
<dbReference type="Gene3D" id="1.20.144.10">
    <property type="entry name" value="Phosphatidic acid phosphatase type 2/haloperoxidase"/>
    <property type="match status" value="1"/>
</dbReference>
<evidence type="ECO:0000313" key="7">
    <source>
        <dbReference type="EMBL" id="MBB6109648.1"/>
    </source>
</evidence>
<name>A0A1N6Y7G3_9SPHI</name>
<keyword evidence="3 5" id="KW-1133">Transmembrane helix</keyword>
<reference evidence="9 10" key="1">
    <citation type="submission" date="2020-08" db="EMBL/GenBank/DDBJ databases">
        <title>Genomic Encyclopedia of Type Strains, Phase IV (KMG-V): Genome sequencing to study the core and pangenomes of soil and plant-associated prokaryotes.</title>
        <authorList>
            <person name="Whitman W."/>
        </authorList>
    </citation>
    <scope>NUCLEOTIDE SEQUENCE [LARGE SCALE GENOMIC DNA]</scope>
    <source>
        <strain evidence="7 9">ANJLi2</strain>
        <strain evidence="8 10">MP601</strain>
    </source>
</reference>
<dbReference type="PANTHER" id="PTHR31310">
    <property type="match status" value="1"/>
</dbReference>
<organism evidence="8 10">
    <name type="scientific">Mucilaginibacter lappiensis</name>
    <dbReference type="NCBI Taxonomy" id="354630"/>
    <lineage>
        <taxon>Bacteria</taxon>
        <taxon>Pseudomonadati</taxon>
        <taxon>Bacteroidota</taxon>
        <taxon>Sphingobacteriia</taxon>
        <taxon>Sphingobacteriales</taxon>
        <taxon>Sphingobacteriaceae</taxon>
        <taxon>Mucilaginibacter</taxon>
    </lineage>
</organism>
<proteinExistence type="predicted"/>
<dbReference type="EMBL" id="JACHCA010000007">
    <property type="protein sequence ID" value="MBB6128951.1"/>
    <property type="molecule type" value="Genomic_DNA"/>
</dbReference>
<sequence>MGQNIPFRLSKKIKVDNTGHHSVTVNPKSILTVSLLSIGYLLISYFLIGYNSSELVLVAIFNTLFYLSAVTRKFILGFSIFIVYWIIFDYMKAFPNYHYTAVHIADLYNFEKHIFGIHDNGKLLTPNEYWRIHGTTFIDVVTGLFYLCWIPVPLGFAAFLFFKNKRQFLYFSLTFVLVNLLGFVIYYTFPAAPPWYVQYYGFHFTPLTAGNVAGLAKFDAYFHAGIFKSIYTKGSNVFAAMPSLHSSYPVIVLYYGIKNRYKIASIFFAIVMLGIWFTAVYASHHYVLDVLAGITTATVGISLFNLLMNKVKWLQMSINKYEQVIL</sequence>
<evidence type="ECO:0000313" key="10">
    <source>
        <dbReference type="Proteomes" id="UP000548326"/>
    </source>
</evidence>
<keyword evidence="4 5" id="KW-0472">Membrane</keyword>
<comment type="subcellular location">
    <subcellularLocation>
        <location evidence="1">Membrane</location>
        <topology evidence="1">Multi-pass membrane protein</topology>
    </subcellularLocation>
</comment>
<dbReference type="InterPro" id="IPR026841">
    <property type="entry name" value="Aur1/Ipt1"/>
</dbReference>
<feature type="transmembrane region" description="Helical" evidence="5">
    <location>
        <begin position="237"/>
        <end position="257"/>
    </location>
</feature>
<feature type="transmembrane region" description="Helical" evidence="5">
    <location>
        <begin position="169"/>
        <end position="189"/>
    </location>
</feature>
<gene>
    <name evidence="8" type="ORF">HDF22_003074</name>
    <name evidence="7" type="ORF">HDF23_002397</name>
</gene>
<feature type="transmembrane region" description="Helical" evidence="5">
    <location>
        <begin position="55"/>
        <end position="87"/>
    </location>
</feature>
<dbReference type="PANTHER" id="PTHR31310:SF7">
    <property type="entry name" value="PA-PHOSPHATASE RELATED-FAMILY PROTEIN DDB_G0268928"/>
    <property type="match status" value="1"/>
</dbReference>
<dbReference type="CDD" id="cd03386">
    <property type="entry name" value="PAP2_Aur1_like"/>
    <property type="match status" value="1"/>
</dbReference>
<accession>A0A1N6Y7G3</accession>
<dbReference type="Pfam" id="PF14378">
    <property type="entry name" value="PAP2_3"/>
    <property type="match status" value="1"/>
</dbReference>
<dbReference type="RefSeq" id="WP_084192163.1">
    <property type="nucleotide sequence ID" value="NZ_FTMG01000005.1"/>
</dbReference>
<keyword evidence="2 5" id="KW-0812">Transmembrane</keyword>
<evidence type="ECO:0000256" key="4">
    <source>
        <dbReference type="ARBA" id="ARBA00023136"/>
    </source>
</evidence>
<evidence type="ECO:0000256" key="3">
    <source>
        <dbReference type="ARBA" id="ARBA00022989"/>
    </source>
</evidence>